<dbReference type="EMBL" id="KY565347">
    <property type="protein sequence ID" value="AQY55118.1"/>
    <property type="molecule type" value="Genomic_DNA"/>
</dbReference>
<dbReference type="GeneID" id="40075827"/>
<dbReference type="Proteomes" id="UP000225660">
    <property type="component" value="Segment"/>
</dbReference>
<dbReference type="RefSeq" id="YP_009600065.1">
    <property type="nucleotide sequence ID" value="NC_041918.2"/>
</dbReference>
<dbReference type="OrthoDB" id="40851at10239"/>
<reference evidence="2" key="1">
    <citation type="submission" date="2017-10" db="EMBL/GenBank/DDBJ databases">
        <title>Sequence, genome organization and annotation of the thermophilic 47,7-kb bacterophage TO-84 that infects Geobacillus stearothermophilus.</title>
        <authorList>
            <person name="Skowron P.M."/>
            <person name="Kropinski A."/>
            <person name="Los M."/>
        </authorList>
    </citation>
    <scope>NUCLEOTIDE SEQUENCE [LARGE SCALE GENOMIC DNA]</scope>
</reference>
<evidence type="ECO:0000313" key="3">
    <source>
        <dbReference type="Proteomes" id="UP000225660"/>
    </source>
</evidence>
<proteinExistence type="predicted"/>
<feature type="region of interest" description="Disordered" evidence="1">
    <location>
        <begin position="104"/>
        <end position="124"/>
    </location>
</feature>
<sequence length="124" mass="14714">MVAGTSNISGQQINDDTDLFEMIIYTLSPVLGGRSEVLATPFVECLKYIELERQRKKADRWNRFMDLFYAHPMVDKNKRQRYVELIQPERPRRKLTMRTNLEQLKALKEQQERERARKSIRQGG</sequence>
<protein>
    <submittedName>
        <fullName evidence="2">Uncharacterized protein</fullName>
    </submittedName>
</protein>
<feature type="compositionally biased region" description="Basic and acidic residues" evidence="1">
    <location>
        <begin position="105"/>
        <end position="117"/>
    </location>
</feature>
<accession>A0A1U9WQR8</accession>
<dbReference type="KEGG" id="vg:40075827"/>
<name>A0A1U9WQR8_9CAUD</name>
<evidence type="ECO:0000313" key="2">
    <source>
        <dbReference type="EMBL" id="AQY55118.1"/>
    </source>
</evidence>
<organism evidence="2 3">
    <name type="scientific">Geobacillus phage TP-84</name>
    <dbReference type="NCBI Taxonomy" id="1965361"/>
    <lineage>
        <taxon>Viruses</taxon>
        <taxon>Duplodnaviria</taxon>
        <taxon>Heunggongvirae</taxon>
        <taxon>Uroviricota</taxon>
        <taxon>Caudoviricetes</taxon>
        <taxon>Saundersvirus</taxon>
        <taxon>Saundersvirus Tp84</taxon>
    </lineage>
</organism>
<keyword evidence="3" id="KW-1185">Reference proteome</keyword>
<evidence type="ECO:0000256" key="1">
    <source>
        <dbReference type="SAM" id="MobiDB-lite"/>
    </source>
</evidence>